<dbReference type="GeneID" id="103015469"/>
<comment type="subcellular location">
    <subcellularLocation>
        <location evidence="1">Membrane</location>
        <topology evidence="1">Single-pass membrane protein</topology>
    </subcellularLocation>
</comment>
<keyword evidence="3 7" id="KW-1133">Transmembrane helix</keyword>
<feature type="compositionally biased region" description="Basic and acidic residues" evidence="6">
    <location>
        <begin position="241"/>
        <end position="256"/>
    </location>
</feature>
<sequence>MLSPTFILWDVGYPLYTYGSIIIIALIIWQVRKNRQDLRLGPNRSCCWRHRRVKQRAKDKTSRARRLSREEAEKPWELLSVMRSQGWLPQEGSVRRLLCADPCCQTCNAVDLEIQQLLWGETTLTTPTSSGTSQGSSCLEVLSMSSLSFEQSQDSLRSKELSLPSATRIVSQLTSQKSLTRLAASSATKSTTESASAVSIHEYWADHQQLRQECQGPEVPWDVRALSSSSLEEPRIPVNQQDKKKSNSECVPEKQEAAEAGLGNKMKHFTHWINPKVKGQGHKESILLSKDEKVAKTKTKNVEKSPPPTKCPVKGAQSEKEEEGMAFFDALQCLDNEFQRHSLQSSQSWFLRLSCNSSKHCPQLTCATQPENPSHVSTLTSAEGTCLYKENTQSRIKEFIGSQTSASS</sequence>
<dbReference type="FunCoup" id="A0A384BBE5">
    <property type="interactions" value="10"/>
</dbReference>
<evidence type="ECO:0000256" key="7">
    <source>
        <dbReference type="SAM" id="Phobius"/>
    </source>
</evidence>
<dbReference type="RefSeq" id="XP_007196996.1">
    <property type="nucleotide sequence ID" value="XM_007196934.2"/>
</dbReference>
<keyword evidence="2 7" id="KW-0812">Transmembrane</keyword>
<keyword evidence="4 7" id="KW-0472">Membrane</keyword>
<dbReference type="GO" id="GO:0016020">
    <property type="term" value="C:membrane"/>
    <property type="evidence" value="ECO:0007669"/>
    <property type="project" value="UniProtKB-SubCell"/>
</dbReference>
<evidence type="ECO:0000256" key="6">
    <source>
        <dbReference type="SAM" id="MobiDB-lite"/>
    </source>
</evidence>
<feature type="transmembrane region" description="Helical" evidence="7">
    <location>
        <begin position="6"/>
        <end position="29"/>
    </location>
</feature>
<evidence type="ECO:0000313" key="10">
    <source>
        <dbReference type="RefSeq" id="XP_007196996.1"/>
    </source>
</evidence>
<feature type="domain" description="SPATA31-like" evidence="8">
    <location>
        <begin position="52"/>
        <end position="138"/>
    </location>
</feature>
<proteinExistence type="inferred from homology"/>
<dbReference type="PANTHER" id="PTHR21859:SF15">
    <property type="entry name" value="PROTEIN SPATA31F1-RELATED"/>
    <property type="match status" value="1"/>
</dbReference>
<evidence type="ECO:0000259" key="8">
    <source>
        <dbReference type="Pfam" id="PF15371"/>
    </source>
</evidence>
<reference evidence="10" key="1">
    <citation type="submission" date="2025-08" db="UniProtKB">
        <authorList>
            <consortium name="RefSeq"/>
        </authorList>
    </citation>
    <scope>IDENTIFICATION</scope>
</reference>
<evidence type="ECO:0000256" key="3">
    <source>
        <dbReference type="ARBA" id="ARBA00022989"/>
    </source>
</evidence>
<feature type="region of interest" description="Disordered" evidence="6">
    <location>
        <begin position="227"/>
        <end position="256"/>
    </location>
</feature>
<evidence type="ECO:0000256" key="4">
    <source>
        <dbReference type="ARBA" id="ARBA00023136"/>
    </source>
</evidence>
<protein>
    <submittedName>
        <fullName evidence="10">Protein SPATA31F3</fullName>
    </submittedName>
</protein>
<dbReference type="AlphaFoldDB" id="A0A384BBE5"/>
<evidence type="ECO:0000313" key="9">
    <source>
        <dbReference type="Proteomes" id="UP001652580"/>
    </source>
</evidence>
<dbReference type="Pfam" id="PF15371">
    <property type="entry name" value="DUF4599"/>
    <property type="match status" value="1"/>
</dbReference>
<name>A0A384BBE5_BALAC</name>
<dbReference type="CTD" id="100129969"/>
<evidence type="ECO:0000256" key="2">
    <source>
        <dbReference type="ARBA" id="ARBA00022692"/>
    </source>
</evidence>
<dbReference type="PANTHER" id="PTHR21859">
    <property type="entry name" value="ACROSOME-SPECIFIC PROTEIN"/>
    <property type="match status" value="1"/>
</dbReference>
<dbReference type="InterPro" id="IPR027970">
    <property type="entry name" value="SPATA31-like"/>
</dbReference>
<organism evidence="9 10">
    <name type="scientific">Balaenoptera acutorostrata</name>
    <name type="common">Common minke whale</name>
    <name type="synonym">Balaena rostrata</name>
    <dbReference type="NCBI Taxonomy" id="9767"/>
    <lineage>
        <taxon>Eukaryota</taxon>
        <taxon>Metazoa</taxon>
        <taxon>Chordata</taxon>
        <taxon>Craniata</taxon>
        <taxon>Vertebrata</taxon>
        <taxon>Euteleostomi</taxon>
        <taxon>Mammalia</taxon>
        <taxon>Eutheria</taxon>
        <taxon>Laurasiatheria</taxon>
        <taxon>Artiodactyla</taxon>
        <taxon>Whippomorpha</taxon>
        <taxon>Cetacea</taxon>
        <taxon>Mysticeti</taxon>
        <taxon>Balaenopteridae</taxon>
        <taxon>Balaenoptera</taxon>
    </lineage>
</organism>
<comment type="similarity">
    <text evidence="5">Belongs to the SPATA31 family.</text>
</comment>
<keyword evidence="9" id="KW-1185">Reference proteome</keyword>
<dbReference type="KEGG" id="bacu:103015469"/>
<gene>
    <name evidence="10" type="primary">SPATA31F3</name>
</gene>
<dbReference type="Proteomes" id="UP001652580">
    <property type="component" value="Chromosome 6"/>
</dbReference>
<accession>A0A384BBE5</accession>
<dbReference type="InParanoid" id="A0A384BBE5"/>
<evidence type="ECO:0000256" key="1">
    <source>
        <dbReference type="ARBA" id="ARBA00004167"/>
    </source>
</evidence>
<evidence type="ECO:0000256" key="5">
    <source>
        <dbReference type="ARBA" id="ARBA00035009"/>
    </source>
</evidence>